<dbReference type="EMBL" id="JAGINW010000001">
    <property type="protein sequence ID" value="MBP2322624.1"/>
    <property type="molecule type" value="Genomic_DNA"/>
</dbReference>
<organism evidence="1 2">
    <name type="scientific">Kibdelosporangium banguiense</name>
    <dbReference type="NCBI Taxonomy" id="1365924"/>
    <lineage>
        <taxon>Bacteria</taxon>
        <taxon>Bacillati</taxon>
        <taxon>Actinomycetota</taxon>
        <taxon>Actinomycetes</taxon>
        <taxon>Pseudonocardiales</taxon>
        <taxon>Pseudonocardiaceae</taxon>
        <taxon>Kibdelosporangium</taxon>
    </lineage>
</organism>
<gene>
    <name evidence="1" type="ORF">JOF56_003009</name>
</gene>
<protein>
    <recommendedName>
        <fullName evidence="3">Apea-like HEPN domain-containing protein</fullName>
    </recommendedName>
</protein>
<comment type="caution">
    <text evidence="1">The sequence shown here is derived from an EMBL/GenBank/DDBJ whole genome shotgun (WGS) entry which is preliminary data.</text>
</comment>
<keyword evidence="2" id="KW-1185">Reference proteome</keyword>
<accession>A0ABS4TE48</accession>
<proteinExistence type="predicted"/>
<evidence type="ECO:0000313" key="1">
    <source>
        <dbReference type="EMBL" id="MBP2322624.1"/>
    </source>
</evidence>
<sequence>MSILMERLEEPQLELLNIVWPLFSEHQKFPVYNYVDYQMRKLGLDAREVIRSFPSIGLRGYRGRYSAIWTDQIGTSALQSTSPICLTMAGLFHIKDDRARQINDILLKYLRDLSAARAEIADHPFDVPDVKVLLSEPLKEAGDGPTLLPWVVAIAEHEWPSMSIQRDVNRVTGQLGSLLMEANFSTVDEYLNAITAATTPQEPPSILERRDPRALARTITNFDITCELVLDKQLVRKPAIDRTALFVQAAATFSDLQAGLSALGELLSELQVPGDRPRHPSGRLLDYLVQKLTSIDQGRVQEAIKVMDAVREIRNSGQHTRPSAKLIDAHDLLGLPFPLHDPTWAWDVVRAQMDAAFSLLQEEIYAAR</sequence>
<dbReference type="RefSeq" id="WP_209638186.1">
    <property type="nucleotide sequence ID" value="NZ_JAGINW010000001.1"/>
</dbReference>
<name>A0ABS4TE48_9PSEU</name>
<evidence type="ECO:0008006" key="3">
    <source>
        <dbReference type="Google" id="ProtNLM"/>
    </source>
</evidence>
<dbReference type="Proteomes" id="UP001519332">
    <property type="component" value="Unassembled WGS sequence"/>
</dbReference>
<reference evidence="1 2" key="1">
    <citation type="submission" date="2021-03" db="EMBL/GenBank/DDBJ databases">
        <title>Sequencing the genomes of 1000 actinobacteria strains.</title>
        <authorList>
            <person name="Klenk H.-P."/>
        </authorList>
    </citation>
    <scope>NUCLEOTIDE SEQUENCE [LARGE SCALE GENOMIC DNA]</scope>
    <source>
        <strain evidence="1 2">DSM 46670</strain>
    </source>
</reference>
<evidence type="ECO:0000313" key="2">
    <source>
        <dbReference type="Proteomes" id="UP001519332"/>
    </source>
</evidence>